<protein>
    <submittedName>
        <fullName evidence="2">Uncharacterized protein</fullName>
    </submittedName>
</protein>
<comment type="caution">
    <text evidence="2">The sequence shown here is derived from an EMBL/GenBank/DDBJ whole genome shotgun (WGS) entry which is preliminary data.</text>
</comment>
<evidence type="ECO:0000256" key="1">
    <source>
        <dbReference type="SAM" id="MobiDB-lite"/>
    </source>
</evidence>
<gene>
    <name evidence="2" type="ORF">O181_013883</name>
</gene>
<dbReference type="EMBL" id="AVOT02003648">
    <property type="protein sequence ID" value="MBW0474168.1"/>
    <property type="molecule type" value="Genomic_DNA"/>
</dbReference>
<evidence type="ECO:0000313" key="3">
    <source>
        <dbReference type="Proteomes" id="UP000765509"/>
    </source>
</evidence>
<accession>A0A9Q3BZJ9</accession>
<reference evidence="2" key="1">
    <citation type="submission" date="2021-03" db="EMBL/GenBank/DDBJ databases">
        <title>Draft genome sequence of rust myrtle Austropuccinia psidii MF-1, a brazilian biotype.</title>
        <authorList>
            <person name="Quecine M.C."/>
            <person name="Pachon D.M.R."/>
            <person name="Bonatelli M.L."/>
            <person name="Correr F.H."/>
            <person name="Franceschini L.M."/>
            <person name="Leite T.F."/>
            <person name="Margarido G.R.A."/>
            <person name="Almeida C.A."/>
            <person name="Ferrarezi J.A."/>
            <person name="Labate C.A."/>
        </authorList>
    </citation>
    <scope>NUCLEOTIDE SEQUENCE</scope>
    <source>
        <strain evidence="2">MF-1</strain>
    </source>
</reference>
<evidence type="ECO:0000313" key="2">
    <source>
        <dbReference type="EMBL" id="MBW0474168.1"/>
    </source>
</evidence>
<keyword evidence="3" id="KW-1185">Reference proteome</keyword>
<sequence length="107" mass="11647">MPCEQSLWQPAPGPSGTQWLEDLFCSKQPKIPFLISTFDSSELTLPPFAEPSQHYEPPIPGLSQPSEPHEDALTSRHATPASVIIIDNKPIGSPLPPIAPKLPSFPQ</sequence>
<proteinExistence type="predicted"/>
<name>A0A9Q3BZJ9_9BASI</name>
<dbReference type="Proteomes" id="UP000765509">
    <property type="component" value="Unassembled WGS sequence"/>
</dbReference>
<feature type="region of interest" description="Disordered" evidence="1">
    <location>
        <begin position="44"/>
        <end position="79"/>
    </location>
</feature>
<dbReference type="AlphaFoldDB" id="A0A9Q3BZJ9"/>
<organism evidence="2 3">
    <name type="scientific">Austropuccinia psidii MF-1</name>
    <dbReference type="NCBI Taxonomy" id="1389203"/>
    <lineage>
        <taxon>Eukaryota</taxon>
        <taxon>Fungi</taxon>
        <taxon>Dikarya</taxon>
        <taxon>Basidiomycota</taxon>
        <taxon>Pucciniomycotina</taxon>
        <taxon>Pucciniomycetes</taxon>
        <taxon>Pucciniales</taxon>
        <taxon>Sphaerophragmiaceae</taxon>
        <taxon>Austropuccinia</taxon>
    </lineage>
</organism>